<evidence type="ECO:0000313" key="3">
    <source>
        <dbReference type="EMBL" id="CAF0766481.1"/>
    </source>
</evidence>
<feature type="region of interest" description="Disordered" evidence="1">
    <location>
        <begin position="526"/>
        <end position="569"/>
    </location>
</feature>
<name>A0A8S2CXV0_9BILA</name>
<evidence type="ECO:0000256" key="1">
    <source>
        <dbReference type="SAM" id="MobiDB-lite"/>
    </source>
</evidence>
<feature type="region of interest" description="Disordered" evidence="1">
    <location>
        <begin position="341"/>
        <end position="398"/>
    </location>
</feature>
<organism evidence="3 5">
    <name type="scientific">Didymodactylos carnosus</name>
    <dbReference type="NCBI Taxonomy" id="1234261"/>
    <lineage>
        <taxon>Eukaryota</taxon>
        <taxon>Metazoa</taxon>
        <taxon>Spiralia</taxon>
        <taxon>Gnathifera</taxon>
        <taxon>Rotifera</taxon>
        <taxon>Eurotatoria</taxon>
        <taxon>Bdelloidea</taxon>
        <taxon>Philodinida</taxon>
        <taxon>Philodinidae</taxon>
        <taxon>Didymodactylos</taxon>
    </lineage>
</organism>
<sequence length="877" mass="101879">MSNTTTSNPSNYSSSSTLICDYCCSWPPSIIISCSKCPRPIRVCRKCALYVPEFKTHAEKHPNAINKFCDMPLYDGEKQWLYSDEIHLLETIESCGLGNWIDVGQRLKRSADECRQHFEKFYLKNGIWDFPFSECQKPQLKNDISSDKDLSETQFMSSSIIYPPMLLSTDKQRLLTYMPLRDEYEREYFNEAENRIPGLTIDSEEEEDELLKEGKLALIRGYGEVLRRRLELKDYVRDYAYGFTYEQPTLSPSTSLKDDDQLMDSYLHENVTDHDGRLEDEQRTKKYELHQISRFLSADEYERLIYNHHRILNILYDLGYPKLDIKPSHTNKIATQYLNHIDTQQQPSESSLPFIIKTDRNRHSERRNKRNGRIEKLKIKLKRPESPEFPSSSFDTKPSVRYESRLHYSNHPATHSSTNSSASSSLTSPSPPPSLNSMPLNSQHSRKRRFSYLKRSTDDDEPGRSHEDTKPTPTSLRLILRTLETGTTTDKKKAQSSLFSVGDELDDNVLLTMTSRKNLRRRAKILKEDDDEESNSQQVETRSRSQHQKSLLQSEESDDNDQLPLSPKYLRRRTITAMKQENSDEIKRKQRRVKLEYEEDEEMTNDSSRNVTENSHQICTRSKMNGHGHLQQAAKLNYSLDSDDESTLDYNSDDESESEEDQTKDNSEKEQNQDGGIEIDESRSSVASRTRSHTPPNSNNQQVQLHEGKKRTDITRGISEHEQQLLLKKVLKPIWLEINHTGQIRKYLIRGFGLLSNRHTFPKQVENGQGNEDGNRTTVTEYFREKYGRKLRYPDLLAVELYTPGNKSQSHHLQMERNKKWACVLVSSCEPSNHEIDVASHFAARFREFGHPRKLPRPLYVEMDDGSLAIKKQMKSS</sequence>
<protein>
    <recommendedName>
        <fullName evidence="2">Myb-like domain-containing protein</fullName>
    </recommendedName>
</protein>
<comment type="caution">
    <text evidence="3">The sequence shown here is derived from an EMBL/GenBank/DDBJ whole genome shotgun (WGS) entry which is preliminary data.</text>
</comment>
<feature type="compositionally biased region" description="Acidic residues" evidence="1">
    <location>
        <begin position="641"/>
        <end position="660"/>
    </location>
</feature>
<dbReference type="PANTHER" id="PTHR12374:SF63">
    <property type="entry name" value="TRANSCRIPTIONAL ADAPTER 2-BETA"/>
    <property type="match status" value="1"/>
</dbReference>
<dbReference type="InterPro" id="IPR055141">
    <property type="entry name" value="TADA2A_B-like_dom"/>
</dbReference>
<feature type="compositionally biased region" description="Basic and acidic residues" evidence="1">
    <location>
        <begin position="661"/>
        <end position="672"/>
    </location>
</feature>
<feature type="domain" description="Myb-like" evidence="2">
    <location>
        <begin position="80"/>
        <end position="122"/>
    </location>
</feature>
<dbReference type="Proteomes" id="UP000677228">
    <property type="component" value="Unassembled WGS sequence"/>
</dbReference>
<dbReference type="AlphaFoldDB" id="A0A8S2CXV0"/>
<dbReference type="PROSITE" id="PS50090">
    <property type="entry name" value="MYB_LIKE"/>
    <property type="match status" value="1"/>
</dbReference>
<dbReference type="PANTHER" id="PTHR12374">
    <property type="entry name" value="TRANSCRIPTIONAL ADAPTOR 2 ADA2 -RELATED"/>
    <property type="match status" value="1"/>
</dbReference>
<feature type="region of interest" description="Disordered" evidence="1">
    <location>
        <begin position="597"/>
        <end position="616"/>
    </location>
</feature>
<feature type="compositionally biased region" description="Polar residues" evidence="1">
    <location>
        <begin position="605"/>
        <end position="616"/>
    </location>
</feature>
<dbReference type="CDD" id="cd02846">
    <property type="entry name" value="PAZ_argonaute_like"/>
    <property type="match status" value="1"/>
</dbReference>
<evidence type="ECO:0000313" key="4">
    <source>
        <dbReference type="EMBL" id="CAF3546818.1"/>
    </source>
</evidence>
<dbReference type="GO" id="GO:0070461">
    <property type="term" value="C:SAGA-type complex"/>
    <property type="evidence" value="ECO:0007669"/>
    <property type="project" value="TreeGrafter"/>
</dbReference>
<feature type="compositionally biased region" description="Polar residues" evidence="1">
    <location>
        <begin position="684"/>
        <end position="704"/>
    </location>
</feature>
<dbReference type="EMBL" id="CAJNOK010000642">
    <property type="protein sequence ID" value="CAF0766481.1"/>
    <property type="molecule type" value="Genomic_DNA"/>
</dbReference>
<dbReference type="Gene3D" id="2.170.260.10">
    <property type="entry name" value="paz domain"/>
    <property type="match status" value="1"/>
</dbReference>
<feature type="compositionally biased region" description="Low complexity" evidence="1">
    <location>
        <begin position="410"/>
        <end position="428"/>
    </location>
</feature>
<dbReference type="GO" id="GO:0006338">
    <property type="term" value="P:chromatin remodeling"/>
    <property type="evidence" value="ECO:0007669"/>
    <property type="project" value="TreeGrafter"/>
</dbReference>
<dbReference type="InterPro" id="IPR001005">
    <property type="entry name" value="SANT/Myb"/>
</dbReference>
<dbReference type="SUPFAM" id="SSF101690">
    <property type="entry name" value="PAZ domain"/>
    <property type="match status" value="1"/>
</dbReference>
<dbReference type="GO" id="GO:0005634">
    <property type="term" value="C:nucleus"/>
    <property type="evidence" value="ECO:0007669"/>
    <property type="project" value="TreeGrafter"/>
</dbReference>
<feature type="compositionally biased region" description="Polar residues" evidence="1">
    <location>
        <begin position="341"/>
        <end position="351"/>
    </location>
</feature>
<evidence type="ECO:0000259" key="2">
    <source>
        <dbReference type="PROSITE" id="PS50090"/>
    </source>
</evidence>
<dbReference type="GO" id="GO:0003682">
    <property type="term" value="F:chromatin binding"/>
    <property type="evidence" value="ECO:0007669"/>
    <property type="project" value="TreeGrafter"/>
</dbReference>
<dbReference type="InterPro" id="IPR036085">
    <property type="entry name" value="PAZ_dom_sf"/>
</dbReference>
<feature type="compositionally biased region" description="Basic and acidic residues" evidence="1">
    <location>
        <begin position="372"/>
        <end position="386"/>
    </location>
</feature>
<dbReference type="GO" id="GO:0006357">
    <property type="term" value="P:regulation of transcription by RNA polymerase II"/>
    <property type="evidence" value="ECO:0007669"/>
    <property type="project" value="TreeGrafter"/>
</dbReference>
<accession>A0A8S2CXV0</accession>
<dbReference type="GO" id="GO:0003713">
    <property type="term" value="F:transcription coactivator activity"/>
    <property type="evidence" value="ECO:0007669"/>
    <property type="project" value="TreeGrafter"/>
</dbReference>
<dbReference type="Gene3D" id="1.10.10.60">
    <property type="entry name" value="Homeodomain-like"/>
    <property type="match status" value="1"/>
</dbReference>
<dbReference type="Pfam" id="PF22941">
    <property type="entry name" value="TADA2A-like_3rd"/>
    <property type="match status" value="1"/>
</dbReference>
<feature type="region of interest" description="Disordered" evidence="1">
    <location>
        <begin position="640"/>
        <end position="711"/>
    </location>
</feature>
<evidence type="ECO:0000313" key="5">
    <source>
        <dbReference type="Proteomes" id="UP000677228"/>
    </source>
</evidence>
<feature type="region of interest" description="Disordered" evidence="1">
    <location>
        <begin position="410"/>
        <end position="477"/>
    </location>
</feature>
<dbReference type="EMBL" id="CAJOBA010000642">
    <property type="protein sequence ID" value="CAF3546818.1"/>
    <property type="molecule type" value="Genomic_DNA"/>
</dbReference>
<gene>
    <name evidence="3" type="ORF">OVA965_LOCUS2844</name>
    <name evidence="4" type="ORF">TMI583_LOCUS2843</name>
</gene>
<dbReference type="SUPFAM" id="SSF46689">
    <property type="entry name" value="Homeodomain-like"/>
    <property type="match status" value="1"/>
</dbReference>
<reference evidence="3" key="1">
    <citation type="submission" date="2021-02" db="EMBL/GenBank/DDBJ databases">
        <authorList>
            <person name="Nowell W R."/>
        </authorList>
    </citation>
    <scope>NUCLEOTIDE SEQUENCE</scope>
</reference>
<dbReference type="Proteomes" id="UP000682733">
    <property type="component" value="Unassembled WGS sequence"/>
</dbReference>
<proteinExistence type="predicted"/>
<dbReference type="InterPro" id="IPR009057">
    <property type="entry name" value="Homeodomain-like_sf"/>
</dbReference>